<name>A0A7W7VVT3_KITKI</name>
<protein>
    <recommendedName>
        <fullName evidence="4">Secreted protein</fullName>
    </recommendedName>
</protein>
<accession>A0A7W7VVT3</accession>
<feature type="signal peptide" evidence="1">
    <location>
        <begin position="1"/>
        <end position="26"/>
    </location>
</feature>
<keyword evidence="1" id="KW-0732">Signal</keyword>
<gene>
    <name evidence="2" type="ORF">FHR34_002828</name>
</gene>
<dbReference type="EMBL" id="JACHJV010000001">
    <property type="protein sequence ID" value="MBB4923835.1"/>
    <property type="molecule type" value="Genomic_DNA"/>
</dbReference>
<evidence type="ECO:0008006" key="4">
    <source>
        <dbReference type="Google" id="ProtNLM"/>
    </source>
</evidence>
<comment type="caution">
    <text evidence="2">The sequence shown here is derived from an EMBL/GenBank/DDBJ whole genome shotgun (WGS) entry which is preliminary data.</text>
</comment>
<evidence type="ECO:0000256" key="1">
    <source>
        <dbReference type="SAM" id="SignalP"/>
    </source>
</evidence>
<proteinExistence type="predicted"/>
<feature type="chain" id="PRO_5031200890" description="Secreted protein" evidence="1">
    <location>
        <begin position="27"/>
        <end position="159"/>
    </location>
</feature>
<evidence type="ECO:0000313" key="2">
    <source>
        <dbReference type="EMBL" id="MBB4923835.1"/>
    </source>
</evidence>
<dbReference type="Proteomes" id="UP000540506">
    <property type="component" value="Unassembled WGS sequence"/>
</dbReference>
<reference evidence="2 3" key="1">
    <citation type="submission" date="2020-08" db="EMBL/GenBank/DDBJ databases">
        <title>Sequencing the genomes of 1000 actinobacteria strains.</title>
        <authorList>
            <person name="Klenk H.-P."/>
        </authorList>
    </citation>
    <scope>NUCLEOTIDE SEQUENCE [LARGE SCALE GENOMIC DNA]</scope>
    <source>
        <strain evidence="2 3">DSM 41654</strain>
    </source>
</reference>
<evidence type="ECO:0000313" key="3">
    <source>
        <dbReference type="Proteomes" id="UP000540506"/>
    </source>
</evidence>
<organism evidence="2 3">
    <name type="scientific">Kitasatospora kifunensis</name>
    <name type="common">Streptomyces kifunensis</name>
    <dbReference type="NCBI Taxonomy" id="58351"/>
    <lineage>
        <taxon>Bacteria</taxon>
        <taxon>Bacillati</taxon>
        <taxon>Actinomycetota</taxon>
        <taxon>Actinomycetes</taxon>
        <taxon>Kitasatosporales</taxon>
        <taxon>Streptomycetaceae</taxon>
        <taxon>Kitasatospora</taxon>
    </lineage>
</organism>
<keyword evidence="3" id="KW-1185">Reference proteome</keyword>
<dbReference type="AlphaFoldDB" id="A0A7W7VVT3"/>
<sequence>MRVSIHAAAVAVAATAVLAFSGTATAATPVPVHHGSAGVEIPAPSVGMHPDFGGNCGSYASCTSLSNGYFSTSYWMAGGDGPATVQDDYQKSGGGTITADFEYNDGYTVHMDQGAFQQSSGETKGFQWTNQFLPSCAQITGILAVQGQGNFQTPPIYTC</sequence>
<dbReference type="RefSeq" id="WP_184935875.1">
    <property type="nucleotide sequence ID" value="NZ_JACHJV010000001.1"/>
</dbReference>